<sequence length="207" mass="23084">MPMILVLIVGILFSLLTIINYITTTEITPALERSEILSALSSVLIILIYLLSKGVSSKKEERSDLSSNEGFYLKETINSANKFELAWGSQMILTATAASTVLVYWDGETILRRGLITQDKFEPKEVCLRAKSKGSLISLVNTKFYPGKTEFDPIVKDLPAVIIVPLLDNGYLVVGGWSARCFTKSDEKWITGWSDRLTKCLIDNKIK</sequence>
<evidence type="ECO:0008006" key="4">
    <source>
        <dbReference type="Google" id="ProtNLM"/>
    </source>
</evidence>
<accession>A9BAG8</accession>
<dbReference type="PANTHER" id="PTHR36403">
    <property type="entry name" value="PROTEIN COFACTOR ASSEMBLY OF COMPLEX C SUBUNIT B CCB2, CHLOROPLASTIC"/>
    <property type="match status" value="1"/>
</dbReference>
<dbReference type="KEGG" id="pmj:P9211_08991"/>
<dbReference type="PANTHER" id="PTHR36403:SF1">
    <property type="entry name" value="PROTEIN COFACTOR ASSEMBLY OF COMPLEX C SUBUNIT B CCB2, CHLOROPLASTIC"/>
    <property type="match status" value="1"/>
</dbReference>
<evidence type="ECO:0000313" key="3">
    <source>
        <dbReference type="Proteomes" id="UP000000788"/>
    </source>
</evidence>
<evidence type="ECO:0000313" key="2">
    <source>
        <dbReference type="EMBL" id="ABX08830.1"/>
    </source>
</evidence>
<reference evidence="2 3" key="1">
    <citation type="journal article" date="2007" name="PLoS Genet.">
        <title>Patterns and implications of gene gain and loss in the evolution of Prochlorococcus.</title>
        <authorList>
            <person name="Kettler G.C."/>
            <person name="Martiny A.C."/>
            <person name="Huang K."/>
            <person name="Zucker J."/>
            <person name="Coleman M.L."/>
            <person name="Rodrigue S."/>
            <person name="Chen F."/>
            <person name="Lapidus A."/>
            <person name="Ferriera S."/>
            <person name="Johnson J."/>
            <person name="Steglich C."/>
            <person name="Church G.M."/>
            <person name="Richardson P."/>
            <person name="Chisholm S.W."/>
        </authorList>
    </citation>
    <scope>NUCLEOTIDE SEQUENCE [LARGE SCALE GENOMIC DNA]</scope>
    <source>
        <strain evidence="3">MIT 9211</strain>
    </source>
</reference>
<proteinExistence type="predicted"/>
<dbReference type="OrthoDB" id="463032at2"/>
<dbReference type="Pfam" id="PF11152">
    <property type="entry name" value="CCB2_CCB4"/>
    <property type="match status" value="1"/>
</dbReference>
<dbReference type="EMBL" id="CP000878">
    <property type="protein sequence ID" value="ABX08830.1"/>
    <property type="molecule type" value="Genomic_DNA"/>
</dbReference>
<protein>
    <recommendedName>
        <fullName evidence="4">Cofactor assembly of complex C subunit B</fullName>
    </recommendedName>
</protein>
<keyword evidence="3" id="KW-1185">Reference proteome</keyword>
<organism evidence="2 3">
    <name type="scientific">Prochlorococcus marinus (strain MIT 9211)</name>
    <dbReference type="NCBI Taxonomy" id="93059"/>
    <lineage>
        <taxon>Bacteria</taxon>
        <taxon>Bacillati</taxon>
        <taxon>Cyanobacteriota</taxon>
        <taxon>Cyanophyceae</taxon>
        <taxon>Synechococcales</taxon>
        <taxon>Prochlorococcaceae</taxon>
        <taxon>Prochlorococcus</taxon>
    </lineage>
</organism>
<dbReference type="eggNOG" id="COG2203">
    <property type="taxonomic scope" value="Bacteria"/>
</dbReference>
<dbReference type="InterPro" id="IPR044970">
    <property type="entry name" value="CCB2"/>
</dbReference>
<dbReference type="HOGENOM" id="CLU_082867_2_0_3"/>
<dbReference type="STRING" id="93059.P9211_08991"/>
<keyword evidence="1" id="KW-0472">Membrane</keyword>
<dbReference type="GO" id="GO:0010190">
    <property type="term" value="P:cytochrome b6f complex assembly"/>
    <property type="evidence" value="ECO:0007669"/>
    <property type="project" value="InterPro"/>
</dbReference>
<dbReference type="AlphaFoldDB" id="A9BAG8"/>
<feature type="transmembrane region" description="Helical" evidence="1">
    <location>
        <begin position="36"/>
        <end position="52"/>
    </location>
</feature>
<keyword evidence="1" id="KW-0812">Transmembrane</keyword>
<dbReference type="RefSeq" id="WP_012195452.1">
    <property type="nucleotide sequence ID" value="NC_009976.1"/>
</dbReference>
<name>A9BAG8_PROM4</name>
<evidence type="ECO:0000256" key="1">
    <source>
        <dbReference type="SAM" id="Phobius"/>
    </source>
</evidence>
<gene>
    <name evidence="2" type="ordered locus">P9211_08991</name>
</gene>
<dbReference type="Proteomes" id="UP000000788">
    <property type="component" value="Chromosome"/>
</dbReference>
<keyword evidence="1" id="KW-1133">Transmembrane helix</keyword>
<dbReference type="InterPro" id="IPR021325">
    <property type="entry name" value="CCB2/CCB4"/>
</dbReference>